<reference evidence="2 3" key="1">
    <citation type="submission" date="2018-07" db="EMBL/GenBank/DDBJ databases">
        <title>Genomic Encyclopedia of Type Strains, Phase IV (KMG-IV): sequencing the most valuable type-strain genomes for metagenomic binning, comparative biology and taxonomic classification.</title>
        <authorList>
            <person name="Goeker M."/>
        </authorList>
    </citation>
    <scope>NUCLEOTIDE SEQUENCE [LARGE SCALE GENOMIC DNA]</scope>
    <source>
        <strain evidence="2 3">DSM 101478</strain>
    </source>
</reference>
<evidence type="ECO:0008006" key="4">
    <source>
        <dbReference type="Google" id="ProtNLM"/>
    </source>
</evidence>
<feature type="signal peptide" evidence="1">
    <location>
        <begin position="1"/>
        <end position="25"/>
    </location>
</feature>
<dbReference type="AlphaFoldDB" id="A0A370QG09"/>
<dbReference type="EMBL" id="QRAO01000002">
    <property type="protein sequence ID" value="RDK87304.1"/>
    <property type="molecule type" value="Genomic_DNA"/>
</dbReference>
<dbReference type="Proteomes" id="UP000255317">
    <property type="component" value="Unassembled WGS sequence"/>
</dbReference>
<protein>
    <recommendedName>
        <fullName evidence="4">Lipoprotein</fullName>
    </recommendedName>
</protein>
<feature type="chain" id="PRO_5016853504" description="Lipoprotein" evidence="1">
    <location>
        <begin position="26"/>
        <end position="160"/>
    </location>
</feature>
<accession>A0A370QG09</accession>
<organism evidence="2 3">
    <name type="scientific">Marinirhabdus gelatinilytica</name>
    <dbReference type="NCBI Taxonomy" id="1703343"/>
    <lineage>
        <taxon>Bacteria</taxon>
        <taxon>Pseudomonadati</taxon>
        <taxon>Bacteroidota</taxon>
        <taxon>Flavobacteriia</taxon>
        <taxon>Flavobacteriales</taxon>
        <taxon>Flavobacteriaceae</taxon>
    </lineage>
</organism>
<dbReference type="RefSeq" id="WP_115123490.1">
    <property type="nucleotide sequence ID" value="NZ_QRAO01000002.1"/>
</dbReference>
<name>A0A370QG09_9FLAO</name>
<comment type="caution">
    <text evidence="2">The sequence shown here is derived from an EMBL/GenBank/DDBJ whole genome shotgun (WGS) entry which is preliminary data.</text>
</comment>
<proteinExistence type="predicted"/>
<keyword evidence="1" id="KW-0732">Signal</keyword>
<evidence type="ECO:0000313" key="3">
    <source>
        <dbReference type="Proteomes" id="UP000255317"/>
    </source>
</evidence>
<keyword evidence="3" id="KW-1185">Reference proteome</keyword>
<gene>
    <name evidence="2" type="ORF">C8D94_102491</name>
</gene>
<evidence type="ECO:0000313" key="2">
    <source>
        <dbReference type="EMBL" id="RDK87304.1"/>
    </source>
</evidence>
<evidence type="ECO:0000256" key="1">
    <source>
        <dbReference type="SAM" id="SignalP"/>
    </source>
</evidence>
<sequence>MVIQSIIKRIFYFSFLIAVISSCSSDDDSSNNNPTDDDMGQMEESFITFDINGETVSLTNIQTSLSPTNSSIRQVTADFPDNSGYNIRVTQQVGETGTFQETFFFLENQYYCSQANSCNVDTNTTIHTDSRIVANFQYNFTDTNGNVEVQIRNGEMDVTF</sequence>